<reference evidence="2 3" key="1">
    <citation type="journal article" date="2016" name="Genome Biol. Evol.">
        <title>Gene Family Evolution Reflects Adaptation to Soil Environmental Stressors in the Genome of the Collembolan Orchesella cincta.</title>
        <authorList>
            <person name="Faddeeva-Vakhrusheva A."/>
            <person name="Derks M.F."/>
            <person name="Anvar S.Y."/>
            <person name="Agamennone V."/>
            <person name="Suring W."/>
            <person name="Smit S."/>
            <person name="van Straalen N.M."/>
            <person name="Roelofs D."/>
        </authorList>
    </citation>
    <scope>NUCLEOTIDE SEQUENCE [LARGE SCALE GENOMIC DNA]</scope>
    <source>
        <tissue evidence="2">Mixed pool</tissue>
    </source>
</reference>
<dbReference type="EMBL" id="LJIJ01002715">
    <property type="protein sequence ID" value="ODM89331.1"/>
    <property type="molecule type" value="Genomic_DNA"/>
</dbReference>
<evidence type="ECO:0000313" key="3">
    <source>
        <dbReference type="Proteomes" id="UP000094527"/>
    </source>
</evidence>
<dbReference type="Proteomes" id="UP000094527">
    <property type="component" value="Unassembled WGS sequence"/>
</dbReference>
<accession>A0A1D2M8T2</accession>
<keyword evidence="1" id="KW-1133">Transmembrane helix</keyword>
<comment type="caution">
    <text evidence="2">The sequence shown here is derived from an EMBL/GenBank/DDBJ whole genome shotgun (WGS) entry which is preliminary data.</text>
</comment>
<dbReference type="AlphaFoldDB" id="A0A1D2M8T2"/>
<proteinExistence type="predicted"/>
<feature type="transmembrane region" description="Helical" evidence="1">
    <location>
        <begin position="85"/>
        <end position="106"/>
    </location>
</feature>
<gene>
    <name evidence="2" type="ORF">Ocin01_17347</name>
</gene>
<name>A0A1D2M8T2_ORCCI</name>
<organism evidence="2 3">
    <name type="scientific">Orchesella cincta</name>
    <name type="common">Springtail</name>
    <name type="synonym">Podura cincta</name>
    <dbReference type="NCBI Taxonomy" id="48709"/>
    <lineage>
        <taxon>Eukaryota</taxon>
        <taxon>Metazoa</taxon>
        <taxon>Ecdysozoa</taxon>
        <taxon>Arthropoda</taxon>
        <taxon>Hexapoda</taxon>
        <taxon>Collembola</taxon>
        <taxon>Entomobryomorpha</taxon>
        <taxon>Entomobryoidea</taxon>
        <taxon>Orchesellidae</taxon>
        <taxon>Orchesellinae</taxon>
        <taxon>Orchesella</taxon>
    </lineage>
</organism>
<protein>
    <submittedName>
        <fullName evidence="2">Uncharacterized protein</fullName>
    </submittedName>
</protein>
<evidence type="ECO:0000256" key="1">
    <source>
        <dbReference type="SAM" id="Phobius"/>
    </source>
</evidence>
<keyword evidence="1" id="KW-0472">Membrane</keyword>
<evidence type="ECO:0000313" key="2">
    <source>
        <dbReference type="EMBL" id="ODM89331.1"/>
    </source>
</evidence>
<keyword evidence="3" id="KW-1185">Reference proteome</keyword>
<sequence length="161" mass="18540">MTFQGLSNYDMFKSNYEKQLIGKLRRLSIGARKLRLFVLHPGHDWSSCCVSLWDVFGGYSNLASIRNCWFSLLDLGTCIHRISPWWTGVTIPLFSVTLYFLATQSFRTIDMIRMKGIGLAHRHLLESVSIEFPPSRSLYSVILKKLHPHQTFSSDANLWKA</sequence>
<keyword evidence="1" id="KW-0812">Transmembrane</keyword>